<keyword evidence="4" id="KW-1185">Reference proteome</keyword>
<keyword evidence="2" id="KW-1133">Transmembrane helix</keyword>
<name>A0ABX9XGP8_9PSED</name>
<dbReference type="Proteomes" id="UP000275199">
    <property type="component" value="Unassembled WGS sequence"/>
</dbReference>
<dbReference type="EMBL" id="RKKU01000024">
    <property type="protein sequence ID" value="ROZ82122.1"/>
    <property type="molecule type" value="Genomic_DNA"/>
</dbReference>
<evidence type="ECO:0000313" key="4">
    <source>
        <dbReference type="Proteomes" id="UP000275199"/>
    </source>
</evidence>
<evidence type="ECO:0000256" key="2">
    <source>
        <dbReference type="SAM" id="Phobius"/>
    </source>
</evidence>
<keyword evidence="2" id="KW-0472">Membrane</keyword>
<accession>A0ABX9XGP8</accession>
<gene>
    <name evidence="3" type="ORF">EF096_15795</name>
</gene>
<dbReference type="RefSeq" id="WP_123890754.1">
    <property type="nucleotide sequence ID" value="NZ_RKKU01000024.1"/>
</dbReference>
<evidence type="ECO:0000256" key="1">
    <source>
        <dbReference type="SAM" id="Coils"/>
    </source>
</evidence>
<evidence type="ECO:0008006" key="5">
    <source>
        <dbReference type="Google" id="ProtNLM"/>
    </source>
</evidence>
<keyword evidence="2" id="KW-0812">Transmembrane</keyword>
<proteinExistence type="predicted"/>
<evidence type="ECO:0000313" key="3">
    <source>
        <dbReference type="EMBL" id="ROZ82122.1"/>
    </source>
</evidence>
<comment type="caution">
    <text evidence="3">The sequence shown here is derived from an EMBL/GenBank/DDBJ whole genome shotgun (WGS) entry which is preliminary data.</text>
</comment>
<feature type="transmembrane region" description="Helical" evidence="2">
    <location>
        <begin position="6"/>
        <end position="30"/>
    </location>
</feature>
<feature type="coiled-coil region" evidence="1">
    <location>
        <begin position="40"/>
        <end position="99"/>
    </location>
</feature>
<keyword evidence="1" id="KW-0175">Coiled coil</keyword>
<protein>
    <recommendedName>
        <fullName evidence="5">DNA recombination protein RmuC</fullName>
    </recommendedName>
</protein>
<organism evidence="3 4">
    <name type="scientific">Pseudomonas neustonica</name>
    <dbReference type="NCBI Taxonomy" id="2487346"/>
    <lineage>
        <taxon>Bacteria</taxon>
        <taxon>Pseudomonadati</taxon>
        <taxon>Pseudomonadota</taxon>
        <taxon>Gammaproteobacteria</taxon>
        <taxon>Pseudomonadales</taxon>
        <taxon>Pseudomonadaceae</taxon>
        <taxon>Pseudomonas</taxon>
    </lineage>
</organism>
<reference evidence="3 4" key="1">
    <citation type="submission" date="2018-11" db="EMBL/GenBank/DDBJ databases">
        <authorList>
            <person name="Jang G.I."/>
            <person name="Hwang C.Y."/>
        </authorList>
    </citation>
    <scope>NUCLEOTIDE SEQUENCE [LARGE SCALE GENOMIC DNA]</scope>
    <source>
        <strain evidence="3 4">SSM26</strain>
    </source>
</reference>
<sequence length="201" mass="22616">MNSQYIIIGAGIIIALIISAIVLIAAAWRAGRRNGFIARKTRYGEELQQLRTDLQTAKAEQEQLRHTLRKSEQQTQRLRTDIERTRDTAAQALEQQQQRHGDELAAAQAGTPAITESDLKNVQRMVDKLNHLSLDLRNKNRFRDSKEAANRAATGQRLIDRLFEERFKSLNTPDATSTLTATADVAADRFEAPVANWGQKP</sequence>